<dbReference type="SMART" id="SM00382">
    <property type="entry name" value="AAA"/>
    <property type="match status" value="1"/>
</dbReference>
<organism evidence="6 9">
    <name type="scientific">Listeria welshimeri</name>
    <dbReference type="NCBI Taxonomy" id="1643"/>
    <lineage>
        <taxon>Bacteria</taxon>
        <taxon>Bacillati</taxon>
        <taxon>Bacillota</taxon>
        <taxon>Bacilli</taxon>
        <taxon>Bacillales</taxon>
        <taxon>Listeriaceae</taxon>
        <taxon>Listeria</taxon>
    </lineage>
</organism>
<keyword evidence="4 6" id="KW-0067">ATP-binding</keyword>
<reference evidence="6 9" key="2">
    <citation type="submission" date="2020-03" db="EMBL/GenBank/DDBJ databases">
        <title>Soil Listeria distribution.</title>
        <authorList>
            <person name="Liao J."/>
            <person name="Wiedmann M."/>
        </authorList>
    </citation>
    <scope>NUCLEOTIDE SEQUENCE [LARGE SCALE GENOMIC DNA]</scope>
    <source>
        <strain evidence="6 9">FSL L7-1829</strain>
    </source>
</reference>
<dbReference type="EMBL" id="NYPG01000007">
    <property type="protein sequence ID" value="PDK40561.1"/>
    <property type="molecule type" value="Genomic_DNA"/>
</dbReference>
<dbReference type="PROSITE" id="PS50893">
    <property type="entry name" value="ABC_TRANSPORTER_2"/>
    <property type="match status" value="1"/>
</dbReference>
<dbReference type="PANTHER" id="PTHR42798:SF7">
    <property type="entry name" value="ALPHA-D-RIBOSE 1-METHYLPHOSPHONATE 5-TRIPHOSPHATE SYNTHASE SUBUNIT PHNL"/>
    <property type="match status" value="1"/>
</dbReference>
<dbReference type="SUPFAM" id="SSF52540">
    <property type="entry name" value="P-loop containing nucleoside triphosphate hydrolases"/>
    <property type="match status" value="1"/>
</dbReference>
<evidence type="ECO:0000313" key="6">
    <source>
        <dbReference type="EMBL" id="MBC1323410.1"/>
    </source>
</evidence>
<dbReference type="Pfam" id="PF00005">
    <property type="entry name" value="ABC_tran"/>
    <property type="match status" value="1"/>
</dbReference>
<reference evidence="7 8" key="1">
    <citation type="submission" date="2017-09" db="EMBL/GenBank/DDBJ databases">
        <title>Draft Genomes of 144 Listeria Monocytogenes isolates from foods.</title>
        <authorList>
            <person name="Wu C.H."/>
            <person name="Ng J."/>
            <person name="Kiang D."/>
            <person name="Chen C.-Y."/>
            <person name="Frink S."/>
            <person name="Lafrades M."/>
            <person name="Morales C."/>
            <person name="Park P."/>
            <person name="Zwick M."/>
        </authorList>
    </citation>
    <scope>NUCLEOTIDE SEQUENCE [LARGE SCALE GENOMIC DNA]</scope>
    <source>
        <strain evidence="7 8">CDPHFDLB-F14M01633.75-2</strain>
    </source>
</reference>
<dbReference type="GO" id="GO:0022857">
    <property type="term" value="F:transmembrane transporter activity"/>
    <property type="evidence" value="ECO:0007669"/>
    <property type="project" value="UniProtKB-ARBA"/>
</dbReference>
<dbReference type="Proteomes" id="UP000522007">
    <property type="component" value="Unassembled WGS sequence"/>
</dbReference>
<dbReference type="InterPro" id="IPR003439">
    <property type="entry name" value="ABC_transporter-like_ATP-bd"/>
</dbReference>
<dbReference type="RefSeq" id="WP_011702542.1">
    <property type="nucleotide sequence ID" value="NZ_CBCSAN010000007.1"/>
</dbReference>
<accession>A0A7X0T6C3</accession>
<dbReference type="CDD" id="cd03255">
    <property type="entry name" value="ABC_MJ0796_LolCDE_FtsE"/>
    <property type="match status" value="1"/>
</dbReference>
<dbReference type="OMA" id="YSRPYCN"/>
<sequence length="255" mass="28139">METVLKAHKVRKVYGSKGNLFSALGSISLEIQKGSFVGIMGPSGAGKSTLLNVLSSIDKPTSGEIEIGGKLLSKMKAKELAVFRRDQLGFIFQDYNLLDTMSVKDNIVLPLALAHVKQAEIDQRFEIIARQFGIYEQRNKYPSDISGGQKQRTAVCRAMITEPTLIFADEPTGALDSKSATNLLEGLSEAKEIRDSTIMMVTHDAFAASYCERIMFIKDGEIFTEIYRGTSTRKQFFQKVLDVLALLGGDENDVI</sequence>
<gene>
    <name evidence="7" type="ORF">AFZ32_11985</name>
    <name evidence="6" type="ORF">HB853_10655</name>
</gene>
<dbReference type="InterPro" id="IPR017911">
    <property type="entry name" value="MacB-like_ATP-bd"/>
</dbReference>
<evidence type="ECO:0000313" key="9">
    <source>
        <dbReference type="Proteomes" id="UP000522007"/>
    </source>
</evidence>
<evidence type="ECO:0000256" key="1">
    <source>
        <dbReference type="ARBA" id="ARBA00005417"/>
    </source>
</evidence>
<dbReference type="InterPro" id="IPR027417">
    <property type="entry name" value="P-loop_NTPase"/>
</dbReference>
<evidence type="ECO:0000256" key="4">
    <source>
        <dbReference type="ARBA" id="ARBA00022840"/>
    </source>
</evidence>
<dbReference type="GeneID" id="61189663"/>
<dbReference type="GO" id="GO:0005524">
    <property type="term" value="F:ATP binding"/>
    <property type="evidence" value="ECO:0007669"/>
    <property type="project" value="UniProtKB-KW"/>
</dbReference>
<comment type="caution">
    <text evidence="6">The sequence shown here is derived from an EMBL/GenBank/DDBJ whole genome shotgun (WGS) entry which is preliminary data.</text>
</comment>
<dbReference type="GO" id="GO:0098796">
    <property type="term" value="C:membrane protein complex"/>
    <property type="evidence" value="ECO:0007669"/>
    <property type="project" value="UniProtKB-ARBA"/>
</dbReference>
<keyword evidence="8" id="KW-1185">Reference proteome</keyword>
<evidence type="ECO:0000313" key="8">
    <source>
        <dbReference type="Proteomes" id="UP000219632"/>
    </source>
</evidence>
<protein>
    <submittedName>
        <fullName evidence="6">ABC transporter ATP-binding protein</fullName>
    </submittedName>
</protein>
<comment type="similarity">
    <text evidence="1">Belongs to the ABC transporter superfamily.</text>
</comment>
<proteinExistence type="inferred from homology"/>
<keyword evidence="2" id="KW-0813">Transport</keyword>
<evidence type="ECO:0000256" key="2">
    <source>
        <dbReference type="ARBA" id="ARBA00022448"/>
    </source>
</evidence>
<dbReference type="GO" id="GO:0016887">
    <property type="term" value="F:ATP hydrolysis activity"/>
    <property type="evidence" value="ECO:0007669"/>
    <property type="project" value="InterPro"/>
</dbReference>
<evidence type="ECO:0000259" key="5">
    <source>
        <dbReference type="PROSITE" id="PS50893"/>
    </source>
</evidence>
<dbReference type="InterPro" id="IPR003593">
    <property type="entry name" value="AAA+_ATPase"/>
</dbReference>
<dbReference type="PANTHER" id="PTHR42798">
    <property type="entry name" value="LIPOPROTEIN-RELEASING SYSTEM ATP-BINDING PROTEIN LOLD"/>
    <property type="match status" value="1"/>
</dbReference>
<dbReference type="EMBL" id="JAAROP010000012">
    <property type="protein sequence ID" value="MBC1323410.1"/>
    <property type="molecule type" value="Genomic_DNA"/>
</dbReference>
<dbReference type="Gene3D" id="3.40.50.300">
    <property type="entry name" value="P-loop containing nucleotide triphosphate hydrolases"/>
    <property type="match status" value="1"/>
</dbReference>
<feature type="domain" description="ABC transporter" evidence="5">
    <location>
        <begin position="5"/>
        <end position="244"/>
    </location>
</feature>
<dbReference type="FunFam" id="3.40.50.300:FF:000032">
    <property type="entry name" value="Export ABC transporter ATP-binding protein"/>
    <property type="match status" value="1"/>
</dbReference>
<name>A0A7X0T6C3_LISWE</name>
<dbReference type="AlphaFoldDB" id="A0A7X0T6C3"/>
<keyword evidence="3" id="KW-0547">Nucleotide-binding</keyword>
<dbReference type="Proteomes" id="UP000219632">
    <property type="component" value="Unassembled WGS sequence"/>
</dbReference>
<evidence type="ECO:0000256" key="3">
    <source>
        <dbReference type="ARBA" id="ARBA00022741"/>
    </source>
</evidence>
<evidence type="ECO:0000313" key="7">
    <source>
        <dbReference type="EMBL" id="PDK40561.1"/>
    </source>
</evidence>